<protein>
    <submittedName>
        <fullName evidence="3">AAA domain protein</fullName>
    </submittedName>
    <submittedName>
        <fullName evidence="2">AAA domain-containing protein</fullName>
    </submittedName>
</protein>
<name>A0A4R3LFQ0_9BURK</name>
<dbReference type="Proteomes" id="UP000315577">
    <property type="component" value="Unassembled WGS sequence"/>
</dbReference>
<organism evidence="2 4">
    <name type="scientific">Tepidimonas ignava</name>
    <dbReference type="NCBI Taxonomy" id="114249"/>
    <lineage>
        <taxon>Bacteria</taxon>
        <taxon>Pseudomonadati</taxon>
        <taxon>Pseudomonadota</taxon>
        <taxon>Betaproteobacteria</taxon>
        <taxon>Burkholderiales</taxon>
        <taxon>Tepidimonas</taxon>
    </lineage>
</organism>
<dbReference type="Gene3D" id="3.40.50.300">
    <property type="entry name" value="P-loop containing nucleotide triphosphate hydrolases"/>
    <property type="match status" value="1"/>
</dbReference>
<feature type="domain" description="AAA+ ATPase" evidence="1">
    <location>
        <begin position="10"/>
        <end position="191"/>
    </location>
</feature>
<evidence type="ECO:0000313" key="2">
    <source>
        <dbReference type="EMBL" id="TCS98792.1"/>
    </source>
</evidence>
<proteinExistence type="predicted"/>
<sequence length="286" mass="31032">MFTPATRRHARLRLAIAGPSGSGKTYSALAVASGMADKIAVIDTESGSASLYADRFRFDVMEMGPPFAPERFVEAIAAAVKAGYELLIIDSITHEWMGEGGILDIHDKITRSSKSGNSYAAWAEVTPRHNKLLDAILRAPIHIIATLRSKTEYVIQDVGGKAVPRKVGMAPVQRDGFEYEFTTVLELSLDGHLSTVSKDRTGLFDGKDPAPLSAETGRMLIEWLRSGQPAWDAESTLARIARASTLDELKAIWHETPPESRDAIKAALSERKAALQSETVTEEAAA</sequence>
<reference evidence="2 4" key="1">
    <citation type="submission" date="2019-03" db="EMBL/GenBank/DDBJ databases">
        <title>Genomic Encyclopedia of Type Strains, Phase IV (KMG-IV): sequencing the most valuable type-strain genomes for metagenomic binning, comparative biology and taxonomic classification.</title>
        <authorList>
            <person name="Goeker M."/>
        </authorList>
    </citation>
    <scope>NUCLEOTIDE SEQUENCE [LARGE SCALE GENOMIC DNA]</scope>
    <source>
        <strain evidence="2 4">DSM 12034</strain>
    </source>
</reference>
<dbReference type="InterPro" id="IPR003593">
    <property type="entry name" value="AAA+_ATPase"/>
</dbReference>
<keyword evidence="5" id="KW-1185">Reference proteome</keyword>
<evidence type="ECO:0000313" key="3">
    <source>
        <dbReference type="EMBL" id="TSE20283.1"/>
    </source>
</evidence>
<accession>A0A4R3LFQ0</accession>
<dbReference type="RefSeq" id="WP_132962107.1">
    <property type="nucleotide sequence ID" value="NZ_SMAH01000004.1"/>
</dbReference>
<dbReference type="InterPro" id="IPR027417">
    <property type="entry name" value="P-loop_NTPase"/>
</dbReference>
<dbReference type="Proteomes" id="UP000295536">
    <property type="component" value="Unassembled WGS sequence"/>
</dbReference>
<comment type="caution">
    <text evidence="2">The sequence shown here is derived from an EMBL/GenBank/DDBJ whole genome shotgun (WGS) entry which is preliminary data.</text>
</comment>
<dbReference type="Pfam" id="PF13479">
    <property type="entry name" value="AAA_24"/>
    <property type="match status" value="1"/>
</dbReference>
<dbReference type="OrthoDB" id="1625426at2"/>
<evidence type="ECO:0000313" key="4">
    <source>
        <dbReference type="Proteomes" id="UP000295536"/>
    </source>
</evidence>
<dbReference type="AlphaFoldDB" id="A0A4R3LFQ0"/>
<dbReference type="EMBL" id="SMAH01000004">
    <property type="protein sequence ID" value="TCS98792.1"/>
    <property type="molecule type" value="Genomic_DNA"/>
</dbReference>
<reference evidence="3 5" key="2">
    <citation type="submission" date="2019-07" db="EMBL/GenBank/DDBJ databases">
        <title>Tepidimonas ignava SPS-1037 draft genome.</title>
        <authorList>
            <person name="Da Costa M.S."/>
            <person name="Froufe H.J.C."/>
            <person name="Egas C."/>
            <person name="Albuquerque L."/>
        </authorList>
    </citation>
    <scope>NUCLEOTIDE SEQUENCE [LARGE SCALE GENOMIC DNA]</scope>
    <source>
        <strain evidence="3 5">SPS-1037</strain>
    </source>
</reference>
<dbReference type="EMBL" id="VJNC01000013">
    <property type="protein sequence ID" value="TSE20283.1"/>
    <property type="molecule type" value="Genomic_DNA"/>
</dbReference>
<dbReference type="SMART" id="SM00382">
    <property type="entry name" value="AAA"/>
    <property type="match status" value="1"/>
</dbReference>
<evidence type="ECO:0000313" key="5">
    <source>
        <dbReference type="Proteomes" id="UP000315577"/>
    </source>
</evidence>
<evidence type="ECO:0000259" key="1">
    <source>
        <dbReference type="SMART" id="SM00382"/>
    </source>
</evidence>
<gene>
    <name evidence="2" type="ORF">EDC36_104216</name>
    <name evidence="3" type="ORF">Tigna_01914</name>
</gene>
<dbReference type="SUPFAM" id="SSF52540">
    <property type="entry name" value="P-loop containing nucleoside triphosphate hydrolases"/>
    <property type="match status" value="1"/>
</dbReference>